<sequence>MIPPAWSEARTLVPRVADGLEEDPRGVPCLSWHPTSALLAASCNKRVFLLDGATGAVTDVLRLPAPATALAHAPARLNGVLVVMLHDGSVHAVDRVDGAAPPALRRLHHATLMNAPPLGGSADQRRGHLAFSERAAAPWVVFAAAGDKTLRAAPLRAGNPGYGGGDLLRLKNEHKRPIACLAGLPSQGVVVAGYVDGQVRAYDVVNAVVKCAFRLNPILRAVSGHGGKGGKKGFGWGKTSKKGSSKSGGTGGGVPAPTSVCAFAKPGRGEDRPGACVVVVGDAGGRLSLWPIDEPTTTMSGFGSGGGGGAESAAASASREPRVESLDECFVGDGSVLSVSPLPNNAGVLALVGSAMGMHGSGHGPPASALQTRAFVDARRVDRFARRRGAAPSTPALPPSASRAHARSHPAQARCAAAAVGGHGVGHGLGAPFTVWLAESAGGAAPGRSLCELAAADDVSVAAASAASPPARAGETYLLGDGAVWAVDLARGPEAIFKASVPPPPPSEPSAVPARIASSRSGPFRAFLVAMQGPSLSIPTHLGAFQRQLTPFNSTPTFRAFLVAMQSPATDAPPHAIVLLRETLTPVKRTTPPPGASGSARSNQRADAGASAVAAPPAVRSPPDAPPPPPEMQKTTRATVVAGADACFVGDGDAAYAVLERGGNAVTVYPCGGDATKASARYALADAPRGPGAANRVFRGPGPAALAGAVGGRFGVLKTSNDGVPGGEGPKMTMSPGSVLEVGRGGRKRPAADPNDPFAAGVDNALSTGVTNPSNNTAADDYTWGGCAILTNRRLLLCQFDGDGSAAQDYACALTIRCERVVRDGDGENQIGSILWVGPSLLFTHRDGISCLGWDGDVCALASTGVGGGDGALLTVTEDAALALHVTGGGGGVAAAAPAVVSRPIALFDAIAFGWGTLCAARRDAGLPPPVDAREAVARAAGRHDASRASAKTLERIASARRGAGLPGLAADVAARATHVPAHSRAAYASRAFRVTAGVETLRHRLNAAAGGEESHARAPAAVVDPDVAAATREAAKAAAEIGDAAGAFAAAAMAVGATGGKDHGPLTSLCRKGVASRAGDGGFPIIEREVQRVLAPGPVKDAALARRKPPRRFTPPDPPPGEGRALGWMAITPTILTDATNKNADDNANANANAIAAGREVSRAPTLSHLDWLGRRVKGSGVGIGGVEGDGSELSGAPRGGGGGGGGGGRGDGRPPARSDMGSSVVPGGGGGGSPAGVVAGAGSPVTSFAARAAEQQRQRERAQQYAVQHPGDDDDDDDDSDDSDEETRGARRLHFSEGHRGGVGEENQAPPPGAVAGGAALALPPPAGSQGSQGGQQLSPFGAAPASATAGPGAMVPYDPFADDDPFGAAAAALGGGGGGGGAMALPAPPGLGNDPFGDPVPVPGGFGGGGGGAMALPAPPGLGDDPFGDPFGGGGGGGGGGGFEANFGQLALPPPPPPPPPAAAASSAMNDDDPFSRPIENADFFSQAPAPVPTSMPAFETHPRPPLTPLAPPPANELDAYGTPATSPAAATGSFTAFEPAASVVQAPPPPMTMHPLPPMEPPPAPPPPAPPSDDAYAGFAPPPGAFQLPPAPPAPPPAVAPAPTDPAHEPTLRMIASGMRALESNAFEAAEASFIAAVKLAVGGGGGAPRGGAAGEKILKKLVAYAFASRLLRKCSLIAAAVASSPTFYDGVPPTTSSGDDKSKRRAAWAAPKTAERAAVAAEVRSHLHWFPYDPVRVVNAIP</sequence>
<feature type="compositionally biased region" description="Pro residues" evidence="1">
    <location>
        <begin position="1584"/>
        <end position="1608"/>
    </location>
</feature>
<dbReference type="SUPFAM" id="SSF50998">
    <property type="entry name" value="Quinoprotein alcohol dehydrogenase-like"/>
    <property type="match status" value="1"/>
</dbReference>
<dbReference type="KEGG" id="mpp:MICPUCDRAFT_43505"/>
<dbReference type="GO" id="GO:0030041">
    <property type="term" value="P:actin filament polymerization"/>
    <property type="evidence" value="ECO:0007669"/>
    <property type="project" value="TreeGrafter"/>
</dbReference>
<dbReference type="Proteomes" id="UP000001876">
    <property type="component" value="Unassembled WGS sequence"/>
</dbReference>
<organism evidence="3">
    <name type="scientific">Micromonas pusilla (strain CCMP1545)</name>
    <name type="common">Picoplanktonic green alga</name>
    <dbReference type="NCBI Taxonomy" id="564608"/>
    <lineage>
        <taxon>Eukaryota</taxon>
        <taxon>Viridiplantae</taxon>
        <taxon>Chlorophyta</taxon>
        <taxon>Mamiellophyceae</taxon>
        <taxon>Mamiellales</taxon>
        <taxon>Mamiellaceae</taxon>
        <taxon>Micromonas</taxon>
    </lineage>
</organism>
<feature type="region of interest" description="Disordered" evidence="1">
    <location>
        <begin position="1455"/>
        <end position="1531"/>
    </location>
</feature>
<protein>
    <submittedName>
        <fullName evidence="2">Predicted protein</fullName>
    </submittedName>
</protein>
<feature type="region of interest" description="Disordered" evidence="1">
    <location>
        <begin position="1694"/>
        <end position="1713"/>
    </location>
</feature>
<dbReference type="PANTHER" id="PTHR45691">
    <property type="entry name" value="PROTEIN DIAPHANOUS"/>
    <property type="match status" value="1"/>
</dbReference>
<dbReference type="EMBL" id="GG663751">
    <property type="protein sequence ID" value="EEH51484.1"/>
    <property type="molecule type" value="Genomic_DNA"/>
</dbReference>
<dbReference type="GO" id="GO:0005884">
    <property type="term" value="C:actin filament"/>
    <property type="evidence" value="ECO:0007669"/>
    <property type="project" value="TreeGrafter"/>
</dbReference>
<feature type="region of interest" description="Disordered" evidence="1">
    <location>
        <begin position="1549"/>
        <end position="1613"/>
    </location>
</feature>
<evidence type="ECO:0000313" key="3">
    <source>
        <dbReference type="Proteomes" id="UP000001876"/>
    </source>
</evidence>
<feature type="compositionally biased region" description="Pro residues" evidence="1">
    <location>
        <begin position="1507"/>
        <end position="1518"/>
    </location>
</feature>
<keyword evidence="3" id="KW-1185">Reference proteome</keyword>
<evidence type="ECO:0000313" key="2">
    <source>
        <dbReference type="EMBL" id="EEH51484.1"/>
    </source>
</evidence>
<feature type="compositionally biased region" description="Acidic residues" evidence="1">
    <location>
        <begin position="1274"/>
        <end position="1287"/>
    </location>
</feature>
<dbReference type="InterPro" id="IPR015943">
    <property type="entry name" value="WD40/YVTN_repeat-like_dom_sf"/>
</dbReference>
<proteinExistence type="predicted"/>
<reference evidence="2 3" key="1">
    <citation type="journal article" date="2009" name="Science">
        <title>Green evolution and dynamic adaptations revealed by genomes of the marine picoeukaryotes Micromonas.</title>
        <authorList>
            <person name="Worden A.Z."/>
            <person name="Lee J.H."/>
            <person name="Mock T."/>
            <person name="Rouze P."/>
            <person name="Simmons M.P."/>
            <person name="Aerts A.L."/>
            <person name="Allen A.E."/>
            <person name="Cuvelier M.L."/>
            <person name="Derelle E."/>
            <person name="Everett M.V."/>
            <person name="Foulon E."/>
            <person name="Grimwood J."/>
            <person name="Gundlach H."/>
            <person name="Henrissat B."/>
            <person name="Napoli C."/>
            <person name="McDonald S.M."/>
            <person name="Parker M.S."/>
            <person name="Rombauts S."/>
            <person name="Salamov A."/>
            <person name="Von Dassow P."/>
            <person name="Badger J.H."/>
            <person name="Coutinho P.M."/>
            <person name="Demir E."/>
            <person name="Dubchak I."/>
            <person name="Gentemann C."/>
            <person name="Eikrem W."/>
            <person name="Gready J.E."/>
            <person name="John U."/>
            <person name="Lanier W."/>
            <person name="Lindquist E.A."/>
            <person name="Lucas S."/>
            <person name="Mayer K.F."/>
            <person name="Moreau H."/>
            <person name="Not F."/>
            <person name="Otillar R."/>
            <person name="Panaud O."/>
            <person name="Pangilinan J."/>
            <person name="Paulsen I."/>
            <person name="Piegu B."/>
            <person name="Poliakov A."/>
            <person name="Robbens S."/>
            <person name="Schmutz J."/>
            <person name="Toulza E."/>
            <person name="Wyss T."/>
            <person name="Zelensky A."/>
            <person name="Zhou K."/>
            <person name="Armbrust E.V."/>
            <person name="Bhattacharya D."/>
            <person name="Goodenough U.W."/>
            <person name="Van de Peer Y."/>
            <person name="Grigoriev I.V."/>
        </authorList>
    </citation>
    <scope>NUCLEOTIDE SEQUENCE [LARGE SCALE GENOMIC DNA]</scope>
    <source>
        <strain evidence="2 3">CCMP1545</strain>
    </source>
</reference>
<feature type="compositionally biased region" description="Pro residues" evidence="1">
    <location>
        <begin position="1550"/>
        <end position="1575"/>
    </location>
</feature>
<dbReference type="GeneID" id="9690020"/>
<feature type="compositionally biased region" description="Basic and acidic residues" evidence="1">
    <location>
        <begin position="1288"/>
        <end position="1305"/>
    </location>
</feature>
<feature type="compositionally biased region" description="Gly residues" evidence="1">
    <location>
        <begin position="1199"/>
        <end position="1211"/>
    </location>
</feature>
<dbReference type="InterPro" id="IPR011047">
    <property type="entry name" value="Quinoprotein_ADH-like_sf"/>
</dbReference>
<feature type="compositionally biased region" description="Pro residues" evidence="1">
    <location>
        <begin position="619"/>
        <end position="631"/>
    </location>
</feature>
<feature type="region of interest" description="Disordered" evidence="1">
    <location>
        <begin position="1103"/>
        <end position="1127"/>
    </location>
</feature>
<feature type="compositionally biased region" description="Low complexity" evidence="1">
    <location>
        <begin position="605"/>
        <end position="618"/>
    </location>
</feature>
<dbReference type="PANTHER" id="PTHR45691:SF6">
    <property type="entry name" value="PROTEIN DIAPHANOUS"/>
    <property type="match status" value="1"/>
</dbReference>
<feature type="region of interest" description="Disordered" evidence="1">
    <location>
        <begin position="1185"/>
        <end position="1351"/>
    </location>
</feature>
<feature type="compositionally biased region" description="Low complexity" evidence="1">
    <location>
        <begin position="1237"/>
        <end position="1255"/>
    </location>
</feature>
<feature type="compositionally biased region" description="Gly residues" evidence="1">
    <location>
        <begin position="226"/>
        <end position="236"/>
    </location>
</feature>
<dbReference type="OMA" id="ANRAYEW"/>
<dbReference type="RefSeq" id="XP_003064579.1">
    <property type="nucleotide sequence ID" value="XM_003064533.1"/>
</dbReference>
<feature type="region of interest" description="Disordered" evidence="1">
    <location>
        <begin position="226"/>
        <end position="253"/>
    </location>
</feature>
<feature type="compositionally biased region" description="Pro residues" evidence="1">
    <location>
        <begin position="1113"/>
        <end position="1122"/>
    </location>
</feature>
<dbReference type="OrthoDB" id="3295at2759"/>
<feature type="compositionally biased region" description="Pro residues" evidence="1">
    <location>
        <begin position="1455"/>
        <end position="1465"/>
    </location>
</feature>
<feature type="compositionally biased region" description="Low complexity" evidence="1">
    <location>
        <begin position="1337"/>
        <end position="1351"/>
    </location>
</feature>
<dbReference type="InterPro" id="IPR051412">
    <property type="entry name" value="Formin_Homology_Diaphanous_sf"/>
</dbReference>
<accession>C1N989</accession>
<dbReference type="Gene3D" id="2.130.10.10">
    <property type="entry name" value="YVTN repeat-like/Quinoprotein amine dehydrogenase"/>
    <property type="match status" value="1"/>
</dbReference>
<feature type="region of interest" description="Disordered" evidence="1">
    <location>
        <begin position="584"/>
        <end position="635"/>
    </location>
</feature>
<feature type="region of interest" description="Disordered" evidence="1">
    <location>
        <begin position="386"/>
        <end position="410"/>
    </location>
</feature>
<feature type="compositionally biased region" description="Low complexity" evidence="1">
    <location>
        <begin position="390"/>
        <end position="410"/>
    </location>
</feature>
<gene>
    <name evidence="2" type="ORF">MICPUCDRAFT_43505</name>
</gene>
<evidence type="ECO:0000256" key="1">
    <source>
        <dbReference type="SAM" id="MobiDB-lite"/>
    </source>
</evidence>
<name>C1N989_MICPC</name>